<organism evidence="1 2">
    <name type="scientific">Roseibium limicola</name>
    <dbReference type="NCBI Taxonomy" id="2816037"/>
    <lineage>
        <taxon>Bacteria</taxon>
        <taxon>Pseudomonadati</taxon>
        <taxon>Pseudomonadota</taxon>
        <taxon>Alphaproteobacteria</taxon>
        <taxon>Hyphomicrobiales</taxon>
        <taxon>Stappiaceae</taxon>
        <taxon>Roseibium</taxon>
    </lineage>
</organism>
<dbReference type="EMBL" id="JAFLNF010000005">
    <property type="protein sequence ID" value="MBO0346016.1"/>
    <property type="molecule type" value="Genomic_DNA"/>
</dbReference>
<name>A0A939ENV1_9HYPH</name>
<dbReference type="RefSeq" id="WP_206941157.1">
    <property type="nucleotide sequence ID" value="NZ_JAFLNF010000005.1"/>
</dbReference>
<accession>A0A939ENV1</accession>
<gene>
    <name evidence="1" type="ORF">J0X15_12350</name>
</gene>
<dbReference type="AlphaFoldDB" id="A0A939ENV1"/>
<dbReference type="Proteomes" id="UP000664779">
    <property type="component" value="Unassembled WGS sequence"/>
</dbReference>
<protein>
    <submittedName>
        <fullName evidence="1">Uncharacterized protein</fullName>
    </submittedName>
</protein>
<evidence type="ECO:0000313" key="2">
    <source>
        <dbReference type="Proteomes" id="UP000664779"/>
    </source>
</evidence>
<proteinExistence type="predicted"/>
<evidence type="ECO:0000313" key="1">
    <source>
        <dbReference type="EMBL" id="MBO0346016.1"/>
    </source>
</evidence>
<comment type="caution">
    <text evidence="1">The sequence shown here is derived from an EMBL/GenBank/DDBJ whole genome shotgun (WGS) entry which is preliminary data.</text>
</comment>
<sequence>MSMESDSTEDLKRSLMLVAERIQAGADQAAHLEAASVAVRPTMIDLSDEKIALFPVAKRPVPIRKPEGAA</sequence>
<reference evidence="1" key="1">
    <citation type="submission" date="2021-03" db="EMBL/GenBank/DDBJ databases">
        <title>Roseibium sp. CAU 1637 isolated from Incheon.</title>
        <authorList>
            <person name="Kim W."/>
        </authorList>
    </citation>
    <scope>NUCLEOTIDE SEQUENCE</scope>
    <source>
        <strain evidence="1">CAU 1637</strain>
    </source>
</reference>
<keyword evidence="2" id="KW-1185">Reference proteome</keyword>